<reference evidence="1" key="1">
    <citation type="journal article" date="2023" name="Science">
        <title>Genome structures resolve the early diversification of teleost fishes.</title>
        <authorList>
            <person name="Parey E."/>
            <person name="Louis A."/>
            <person name="Montfort J."/>
            <person name="Bouchez O."/>
            <person name="Roques C."/>
            <person name="Iampietro C."/>
            <person name="Lluch J."/>
            <person name="Castinel A."/>
            <person name="Donnadieu C."/>
            <person name="Desvignes T."/>
            <person name="Floi Bucao C."/>
            <person name="Jouanno E."/>
            <person name="Wen M."/>
            <person name="Mejri S."/>
            <person name="Dirks R."/>
            <person name="Jansen H."/>
            <person name="Henkel C."/>
            <person name="Chen W.J."/>
            <person name="Zahm M."/>
            <person name="Cabau C."/>
            <person name="Klopp C."/>
            <person name="Thompson A.W."/>
            <person name="Robinson-Rechavi M."/>
            <person name="Braasch I."/>
            <person name="Lecointre G."/>
            <person name="Bobe J."/>
            <person name="Postlethwait J.H."/>
            <person name="Berthelot C."/>
            <person name="Roest Crollius H."/>
            <person name="Guiguen Y."/>
        </authorList>
    </citation>
    <scope>NUCLEOTIDE SEQUENCE</scope>
    <source>
        <strain evidence="1">NC1722</strain>
    </source>
</reference>
<dbReference type="EMBL" id="JAINUG010003131">
    <property type="protein sequence ID" value="KAJ8344580.1"/>
    <property type="molecule type" value="Genomic_DNA"/>
</dbReference>
<name>A0AAD7VWC3_9TELE</name>
<keyword evidence="2" id="KW-1185">Reference proteome</keyword>
<dbReference type="AlphaFoldDB" id="A0AAD7VWC3"/>
<protein>
    <submittedName>
        <fullName evidence="1">Uncharacterized protein</fullName>
    </submittedName>
</protein>
<evidence type="ECO:0000313" key="2">
    <source>
        <dbReference type="Proteomes" id="UP001221898"/>
    </source>
</evidence>
<dbReference type="Proteomes" id="UP001221898">
    <property type="component" value="Unassembled WGS sequence"/>
</dbReference>
<evidence type="ECO:0000313" key="1">
    <source>
        <dbReference type="EMBL" id="KAJ8344580.1"/>
    </source>
</evidence>
<proteinExistence type="predicted"/>
<accession>A0AAD7VWC3</accession>
<sequence length="345" mass="37773">MFVLFSDVPDGIEPEMEPVPDVSQGGTGNLSHVTPNTSLGLVQATPSRVQPSPTVNTREALNVIMDMFQAPTLFQDDLFRGTAQQKDDSFEATYRNDGSASSLGRPPAFTRLAIFQDEDDKENEGVSMATEKAQPARVLAELPVPKPVKQTNTASGVESMTEESMMWGAQYNNTLAPCPNSTGDFAMAAHLVSTPFHCSAPQLWGLEQDQENGQYAVFSGSEEMAYQKSKKLSPILEQSPTAEGGQWSKLQSAHGVQRGSVRGPWWRAGTGPAWPQQLFCNCLPQATAAVLPRTDIHARRRHRQEPCPQIRFTAGVSMSPEQTSSQNFSSTRVLHMQLNQTGMFQ</sequence>
<gene>
    <name evidence="1" type="ORF">AAFF_G00237090</name>
</gene>
<organism evidence="1 2">
    <name type="scientific">Aldrovandia affinis</name>
    <dbReference type="NCBI Taxonomy" id="143900"/>
    <lineage>
        <taxon>Eukaryota</taxon>
        <taxon>Metazoa</taxon>
        <taxon>Chordata</taxon>
        <taxon>Craniata</taxon>
        <taxon>Vertebrata</taxon>
        <taxon>Euteleostomi</taxon>
        <taxon>Actinopterygii</taxon>
        <taxon>Neopterygii</taxon>
        <taxon>Teleostei</taxon>
        <taxon>Notacanthiformes</taxon>
        <taxon>Halosauridae</taxon>
        <taxon>Aldrovandia</taxon>
    </lineage>
</organism>
<comment type="caution">
    <text evidence="1">The sequence shown here is derived from an EMBL/GenBank/DDBJ whole genome shotgun (WGS) entry which is preliminary data.</text>
</comment>